<gene>
    <name evidence="2" type="ORF">U473_00370</name>
</gene>
<comment type="caution">
    <text evidence="2">The sequence shown here is derived from an EMBL/GenBank/DDBJ whole genome shotgun (WGS) entry which is preliminary data.</text>
</comment>
<keyword evidence="3" id="KW-1185">Reference proteome</keyword>
<dbReference type="EMBL" id="LSKU01000001">
    <property type="protein sequence ID" value="KXG42671.1"/>
    <property type="molecule type" value="Genomic_DNA"/>
</dbReference>
<comment type="similarity">
    <text evidence="1">Belongs to the UPF0236 family.</text>
</comment>
<dbReference type="STRING" id="1413211.U473_00370"/>
<dbReference type="Pfam" id="PF06782">
    <property type="entry name" value="UPF0236"/>
    <property type="match status" value="1"/>
</dbReference>
<dbReference type="AlphaFoldDB" id="A0A135L0Z1"/>
<dbReference type="OrthoDB" id="2371514at2"/>
<reference evidence="2 3" key="1">
    <citation type="submission" date="2016-02" db="EMBL/GenBank/DDBJ databases">
        <title>Draft Genome for Tepidibacillus decaturensis nov. sp. Strain Z9, an Anaerobic, Moderately Thermophilic and Heterotrophic Bacterium from Deep Subsurface of the Illinois Basin, USA.</title>
        <authorList>
            <person name="Dong Y."/>
            <person name="Chang J.Y."/>
            <person name="Sanford R."/>
            <person name="Fouke B.W."/>
        </authorList>
    </citation>
    <scope>NUCLEOTIDE SEQUENCE [LARGE SCALE GENOMIC DNA]</scope>
    <source>
        <strain evidence="2 3">Z9</strain>
    </source>
</reference>
<dbReference type="Proteomes" id="UP000070352">
    <property type="component" value="Unassembled WGS sequence"/>
</dbReference>
<sequence>MENIITRLYQLIKNTNNLIELEENIQTYMQEVFSSLLGEIFTQLDQVIKKKRQDKGWKIKREDWKTVQFSFGAVRFRHTLMGDEKGTPIILLMNGWEYKKTNGTVHLLKSKLQN</sequence>
<dbReference type="RefSeq" id="WP_068722351.1">
    <property type="nucleotide sequence ID" value="NZ_LSKU01000001.1"/>
</dbReference>
<protein>
    <submittedName>
        <fullName evidence="2">Uncharacterized protein</fullName>
    </submittedName>
</protein>
<evidence type="ECO:0000256" key="1">
    <source>
        <dbReference type="ARBA" id="ARBA00006539"/>
    </source>
</evidence>
<name>A0A135L0Z1_9BACI</name>
<evidence type="ECO:0000313" key="3">
    <source>
        <dbReference type="Proteomes" id="UP000070352"/>
    </source>
</evidence>
<accession>A0A135L0Z1</accession>
<dbReference type="InterPro" id="IPR009620">
    <property type="entry name" value="UPF0236"/>
</dbReference>
<evidence type="ECO:0000313" key="2">
    <source>
        <dbReference type="EMBL" id="KXG42671.1"/>
    </source>
</evidence>
<proteinExistence type="inferred from homology"/>
<organism evidence="2 3">
    <name type="scientific">Tepidibacillus decaturensis</name>
    <dbReference type="NCBI Taxonomy" id="1413211"/>
    <lineage>
        <taxon>Bacteria</taxon>
        <taxon>Bacillati</taxon>
        <taxon>Bacillota</taxon>
        <taxon>Bacilli</taxon>
        <taxon>Bacillales</taxon>
        <taxon>Bacillaceae</taxon>
        <taxon>Tepidibacillus</taxon>
    </lineage>
</organism>